<evidence type="ECO:0000256" key="2">
    <source>
        <dbReference type="SAM" id="Phobius"/>
    </source>
</evidence>
<dbReference type="EMBL" id="RCUY01000002">
    <property type="protein sequence ID" value="RLP83813.1"/>
    <property type="molecule type" value="Genomic_DNA"/>
</dbReference>
<dbReference type="GO" id="GO:0005975">
    <property type="term" value="P:carbohydrate metabolic process"/>
    <property type="evidence" value="ECO:0007669"/>
    <property type="project" value="UniProtKB-ARBA"/>
</dbReference>
<feature type="transmembrane region" description="Helical" evidence="2">
    <location>
        <begin position="620"/>
        <end position="643"/>
    </location>
</feature>
<keyword evidence="5" id="KW-1185">Reference proteome</keyword>
<dbReference type="Gene3D" id="2.60.40.10">
    <property type="entry name" value="Immunoglobulins"/>
    <property type="match status" value="2"/>
</dbReference>
<comment type="caution">
    <text evidence="4">The sequence shown here is derived from an EMBL/GenBank/DDBJ whole genome shotgun (WGS) entry which is preliminary data.</text>
</comment>
<sequence length="669" mass="66742">MTQVGTASGYPGDTVQVQVQNTIAGAPNTGWTINAPVGTSIVSAVGSSASGSTSFGCTPTASGVSCGPSSAGGWAAGNIVTLQVRINDNRAAGTALGVSFIPGDEGVYRITVLAPPAPIIQTPAPGTRSLETQPTITGTKRAGNAAAITIDGAPACTIPASSATTWTCLAPAPLTPGTHTFSATQTSPAGDVSPASDASTYEVLEPAALTLTQGGPETAVPTVALTRTLSITNGGPGAATDTSVTLSLGGFPATACRVGTTAVDCATLTAGRALGTLATGQNVELSIDGTVPADTAAGTTYPLSATLASINDAASPITSAATLTVAAPEPPRILAPEPGGSTTLTAPEISGNAALPGARVEVSGPNGIVCTATASATGTWACTPATSFALGGVKLSITQSLGGLTSAPMESTFTVIETPRVPPPLTPPPTTAPGPPAPRPTPGTGASPRPQPTPPPTLPPTAPMVPPEESPAPTPEPGSPAQARISALPMDLSFAASRIDPGTVGVMRGTLGPNRVDEAVTVRFSGRTDSGMIYRAVTLRDDGRCAVLTLTFSCTITLEPGQSAAVEIYLYADALNAPDIARQQFTTTTNLTAQANSQTSTIPVGLQNESAALASTFSTFPIATFPGALIPLLALLLLALAATETEKRRRRPRPSDSKPTATNPPRSES</sequence>
<feature type="compositionally biased region" description="Pro residues" evidence="1">
    <location>
        <begin position="449"/>
        <end position="478"/>
    </location>
</feature>
<evidence type="ECO:0000313" key="5">
    <source>
        <dbReference type="Proteomes" id="UP000269438"/>
    </source>
</evidence>
<keyword evidence="2" id="KW-0472">Membrane</keyword>
<dbReference type="InterPro" id="IPR013783">
    <property type="entry name" value="Ig-like_fold"/>
</dbReference>
<dbReference type="InterPro" id="IPR044016">
    <property type="entry name" value="Big_13"/>
</dbReference>
<reference evidence="4 5" key="1">
    <citation type="submission" date="2018-10" db="EMBL/GenBank/DDBJ databases">
        <authorList>
            <person name="Li J."/>
        </authorList>
    </citation>
    <scope>NUCLEOTIDE SEQUENCE [LARGE SCALE GENOMIC DNA]</scope>
    <source>
        <strain evidence="4 5">JCM 11654</strain>
    </source>
</reference>
<feature type="compositionally biased region" description="Pro residues" evidence="1">
    <location>
        <begin position="420"/>
        <end position="441"/>
    </location>
</feature>
<feature type="region of interest" description="Disordered" evidence="1">
    <location>
        <begin position="417"/>
        <end position="482"/>
    </location>
</feature>
<feature type="domain" description="Bacterial Ig-like" evidence="3">
    <location>
        <begin position="131"/>
        <end position="196"/>
    </location>
</feature>
<proteinExistence type="predicted"/>
<protein>
    <recommendedName>
        <fullName evidence="3">Bacterial Ig-like domain-containing protein</fullName>
    </recommendedName>
</protein>
<accession>A0A3L7ATG4</accession>
<name>A0A3L7ATG4_9MICO</name>
<dbReference type="AlphaFoldDB" id="A0A3L7ATG4"/>
<gene>
    <name evidence="4" type="ORF">D9V34_03105</name>
</gene>
<keyword evidence="2" id="KW-1133">Transmembrane helix</keyword>
<organism evidence="4 5">
    <name type="scientific">Mycetocola lacteus</name>
    <dbReference type="NCBI Taxonomy" id="76637"/>
    <lineage>
        <taxon>Bacteria</taxon>
        <taxon>Bacillati</taxon>
        <taxon>Actinomycetota</taxon>
        <taxon>Actinomycetes</taxon>
        <taxon>Micrococcales</taxon>
        <taxon>Microbacteriaceae</taxon>
        <taxon>Mycetocola</taxon>
    </lineage>
</organism>
<evidence type="ECO:0000256" key="1">
    <source>
        <dbReference type="SAM" id="MobiDB-lite"/>
    </source>
</evidence>
<evidence type="ECO:0000259" key="3">
    <source>
        <dbReference type="Pfam" id="PF19077"/>
    </source>
</evidence>
<feature type="region of interest" description="Disordered" evidence="1">
    <location>
        <begin position="645"/>
        <end position="669"/>
    </location>
</feature>
<feature type="compositionally biased region" description="Polar residues" evidence="1">
    <location>
        <begin position="657"/>
        <end position="669"/>
    </location>
</feature>
<dbReference type="Pfam" id="PF19077">
    <property type="entry name" value="Big_13"/>
    <property type="match status" value="1"/>
</dbReference>
<dbReference type="Proteomes" id="UP000269438">
    <property type="component" value="Unassembled WGS sequence"/>
</dbReference>
<keyword evidence="2" id="KW-0812">Transmembrane</keyword>
<evidence type="ECO:0000313" key="4">
    <source>
        <dbReference type="EMBL" id="RLP83813.1"/>
    </source>
</evidence>